<dbReference type="InterPro" id="IPR012334">
    <property type="entry name" value="Pectin_lyas_fold"/>
</dbReference>
<dbReference type="RefSeq" id="WP_261973027.1">
    <property type="nucleotide sequence ID" value="NZ_CP103460.1"/>
</dbReference>
<feature type="domain" description="DUF1565" evidence="5">
    <location>
        <begin position="29"/>
        <end position="69"/>
    </location>
</feature>
<dbReference type="Gene3D" id="2.60.40.1180">
    <property type="entry name" value="Golgi alpha-mannosidase II"/>
    <property type="match status" value="1"/>
</dbReference>
<dbReference type="AlphaFoldDB" id="A0AAJ1QTB1"/>
<evidence type="ECO:0000256" key="1">
    <source>
        <dbReference type="ARBA" id="ARBA00004613"/>
    </source>
</evidence>
<dbReference type="Pfam" id="PF07602">
    <property type="entry name" value="DUF1565"/>
    <property type="match status" value="1"/>
</dbReference>
<dbReference type="InterPro" id="IPR011050">
    <property type="entry name" value="Pectin_lyase_fold/virulence"/>
</dbReference>
<name>A0AAJ1QTB1_9FLAO</name>
<evidence type="ECO:0000256" key="4">
    <source>
        <dbReference type="SAM" id="SignalP"/>
    </source>
</evidence>
<dbReference type="Pfam" id="PF13229">
    <property type="entry name" value="Beta_helix"/>
    <property type="match status" value="1"/>
</dbReference>
<dbReference type="InterPro" id="IPR013780">
    <property type="entry name" value="Glyco_hydro_b"/>
</dbReference>
<evidence type="ECO:0000259" key="6">
    <source>
        <dbReference type="Pfam" id="PF13229"/>
    </source>
</evidence>
<reference evidence="8 9" key="1">
    <citation type="journal article" date="2014" name="Int. J. Syst. Evol. Microbiol.">
        <title>Complete genome sequence of Corynebacterium casei LMG S-19264T (=DSM 44701T), isolated from a smear-ripened cheese.</title>
        <authorList>
            <consortium name="US DOE Joint Genome Institute (JGI-PGF)"/>
            <person name="Walter F."/>
            <person name="Albersmeier A."/>
            <person name="Kalinowski J."/>
            <person name="Ruckert C."/>
        </authorList>
    </citation>
    <scope>NUCLEOTIDE SEQUENCE [LARGE SCALE GENOMIC DNA]</scope>
    <source>
        <strain evidence="8 9">CECT 8670</strain>
    </source>
</reference>
<dbReference type="Pfam" id="PF21258">
    <property type="entry name" value="Glyco_hydro_120_ins"/>
    <property type="match status" value="1"/>
</dbReference>
<feature type="signal peptide" evidence="4">
    <location>
        <begin position="1"/>
        <end position="21"/>
    </location>
</feature>
<dbReference type="GO" id="GO:0005576">
    <property type="term" value="C:extracellular region"/>
    <property type="evidence" value="ECO:0007669"/>
    <property type="project" value="UniProtKB-SubCell"/>
</dbReference>
<evidence type="ECO:0000256" key="2">
    <source>
        <dbReference type="ARBA" id="ARBA00022525"/>
    </source>
</evidence>
<keyword evidence="2" id="KW-0964">Secreted</keyword>
<organism evidence="8 9">
    <name type="scientific">Polaribacter sejongensis</name>
    <dbReference type="NCBI Taxonomy" id="985043"/>
    <lineage>
        <taxon>Bacteria</taxon>
        <taxon>Pseudomonadati</taxon>
        <taxon>Bacteroidota</taxon>
        <taxon>Flavobacteriia</taxon>
        <taxon>Flavobacteriales</taxon>
        <taxon>Flavobacteriaceae</taxon>
    </lineage>
</organism>
<gene>
    <name evidence="8" type="ORF">QWY81_00220</name>
</gene>
<dbReference type="Gene3D" id="2.160.20.10">
    <property type="entry name" value="Single-stranded right-handed beta-helix, Pectin lyase-like"/>
    <property type="match status" value="1"/>
</dbReference>
<dbReference type="Proteomes" id="UP001228636">
    <property type="component" value="Unassembled WGS sequence"/>
</dbReference>
<evidence type="ECO:0000313" key="9">
    <source>
        <dbReference type="Proteomes" id="UP001228636"/>
    </source>
</evidence>
<proteinExistence type="predicted"/>
<keyword evidence="3 4" id="KW-0732">Signal</keyword>
<dbReference type="InterPro" id="IPR039448">
    <property type="entry name" value="Beta_helix"/>
</dbReference>
<evidence type="ECO:0000259" key="7">
    <source>
        <dbReference type="Pfam" id="PF21258"/>
    </source>
</evidence>
<dbReference type="InterPro" id="IPR049169">
    <property type="entry name" value="Glyco_hydro_120_ins"/>
</dbReference>
<feature type="domain" description="Glycoside hydrolase 120 insertion" evidence="7">
    <location>
        <begin position="101"/>
        <end position="211"/>
    </location>
</feature>
<evidence type="ECO:0000313" key="8">
    <source>
        <dbReference type="EMBL" id="MDN3617871.1"/>
    </source>
</evidence>
<comment type="subcellular location">
    <subcellularLocation>
        <location evidence="1">Secreted</location>
    </subcellularLocation>
</comment>
<feature type="domain" description="Right handed beta helix" evidence="6">
    <location>
        <begin position="320"/>
        <end position="450"/>
    </location>
</feature>
<dbReference type="PANTHER" id="PTHR40088">
    <property type="entry name" value="PECTATE LYASE (EUROFUNG)"/>
    <property type="match status" value="1"/>
</dbReference>
<dbReference type="InterPro" id="IPR052052">
    <property type="entry name" value="Polysaccharide_Lyase_9"/>
</dbReference>
<evidence type="ECO:0000256" key="3">
    <source>
        <dbReference type="ARBA" id="ARBA00022729"/>
    </source>
</evidence>
<dbReference type="SUPFAM" id="SSF51126">
    <property type="entry name" value="Pectin lyase-like"/>
    <property type="match status" value="1"/>
</dbReference>
<dbReference type="InterPro" id="IPR011459">
    <property type="entry name" value="DUF1565"/>
</dbReference>
<comment type="caution">
    <text evidence="8">The sequence shown here is derived from an EMBL/GenBank/DDBJ whole genome shotgun (WGS) entry which is preliminary data.</text>
</comment>
<sequence>MKILKKIIVLILITISSLLHATEYHVSIVSGNDFNKGSIDYPFKTISKAAKIALPGDVITVHKGTYRERINPFNGGFNNISRIVYQAAENEDVWIKGSEEIKTWKKYKGNVWKVVLNNEMFGDFNPYQEILKGDWLTEKYGREHHLGEVYLNGKSLYEIDSLSKVFEEIPLKRAVDREGSKYKWFCKSNEETTTIYANFKGHNPNKELVEINVRSTVFFPKVTGINYITVRGFKMSHAATQWAPPTAEQGGLIGPNWSKGWIIENNLISDSKCTGISIGKERASGQNLWINDKKKHGTQREREVVFKALQLGWSKEMIGSHIIRNNTIKDCEQGGIIGHLGCVFSEISNNHIYNINVKKQFGGWEIGGIKLHAAIDVVIKNNFIHDNHRGIWLDWQAQGARVTGNLLYNNDASEDLFVEVNHGPMIIDNNILLSEISLLNASQGTTFANNLMAGKVQTRSAGNRFTQYHFPHSTQVMGLMTIILGDDRFYNNILASDKDSLQSSQQHGLNVYNDFPDASYKWKFNGSLNRANKQKFPTFIDGNLYLNKALPSNIDSNKIENRNLNPNISLTEEVDGYYLNITVDESFANVKTNVVDTQLMGVALQTETPFENVDGSPITLTEDYFGKARTTKVPLVGPFNNLKIGKNKIKVWTK</sequence>
<dbReference type="PANTHER" id="PTHR40088:SF2">
    <property type="entry name" value="SECRETED SUGAR HYDROLASE"/>
    <property type="match status" value="1"/>
</dbReference>
<dbReference type="GO" id="GO:0016837">
    <property type="term" value="F:carbon-oxygen lyase activity, acting on polysaccharides"/>
    <property type="evidence" value="ECO:0007669"/>
    <property type="project" value="TreeGrafter"/>
</dbReference>
<accession>A0AAJ1QTB1</accession>
<evidence type="ECO:0000259" key="5">
    <source>
        <dbReference type="Pfam" id="PF07602"/>
    </source>
</evidence>
<feature type="chain" id="PRO_5042562135" evidence="4">
    <location>
        <begin position="22"/>
        <end position="654"/>
    </location>
</feature>
<dbReference type="EMBL" id="JAUFQH010000001">
    <property type="protein sequence ID" value="MDN3617871.1"/>
    <property type="molecule type" value="Genomic_DNA"/>
</dbReference>
<protein>
    <submittedName>
        <fullName evidence="8">Right-handed parallel beta-helix repeat-containing protein</fullName>
    </submittedName>
</protein>